<evidence type="ECO:0000256" key="7">
    <source>
        <dbReference type="SAM" id="Phobius"/>
    </source>
</evidence>
<feature type="transmembrane region" description="Helical" evidence="7">
    <location>
        <begin position="101"/>
        <end position="120"/>
    </location>
</feature>
<dbReference type="GO" id="GO:0022857">
    <property type="term" value="F:transmembrane transporter activity"/>
    <property type="evidence" value="ECO:0007669"/>
    <property type="project" value="InterPro"/>
</dbReference>
<dbReference type="Gene3D" id="1.20.1250.20">
    <property type="entry name" value="MFS general substrate transporter like domains"/>
    <property type="match status" value="1"/>
</dbReference>
<dbReference type="SUPFAM" id="SSF103473">
    <property type="entry name" value="MFS general substrate transporter"/>
    <property type="match status" value="1"/>
</dbReference>
<dbReference type="InterPro" id="IPR011701">
    <property type="entry name" value="MFS"/>
</dbReference>
<feature type="transmembrane region" description="Helical" evidence="7">
    <location>
        <begin position="150"/>
        <end position="169"/>
    </location>
</feature>
<evidence type="ECO:0000256" key="3">
    <source>
        <dbReference type="ARBA" id="ARBA00022475"/>
    </source>
</evidence>
<evidence type="ECO:0000256" key="4">
    <source>
        <dbReference type="ARBA" id="ARBA00022692"/>
    </source>
</evidence>
<dbReference type="EMBL" id="FZOF01000021">
    <property type="protein sequence ID" value="SNT34002.1"/>
    <property type="molecule type" value="Genomic_DNA"/>
</dbReference>
<keyword evidence="2" id="KW-0813">Transport</keyword>
<keyword evidence="4 7" id="KW-0812">Transmembrane</keyword>
<name>A0A239LVM0_9ACTN</name>
<accession>A0A239LVM0</accession>
<feature type="transmembrane region" description="Helical" evidence="7">
    <location>
        <begin position="76"/>
        <end position="95"/>
    </location>
</feature>
<evidence type="ECO:0000256" key="5">
    <source>
        <dbReference type="ARBA" id="ARBA00022989"/>
    </source>
</evidence>
<evidence type="ECO:0000256" key="6">
    <source>
        <dbReference type="ARBA" id="ARBA00023136"/>
    </source>
</evidence>
<dbReference type="PANTHER" id="PTHR23517:SF3">
    <property type="entry name" value="INTEGRAL MEMBRANE TRANSPORT PROTEIN"/>
    <property type="match status" value="1"/>
</dbReference>
<dbReference type="Pfam" id="PF07690">
    <property type="entry name" value="MFS_1"/>
    <property type="match status" value="1"/>
</dbReference>
<gene>
    <name evidence="8" type="ORF">SAMN05216252_12189</name>
</gene>
<evidence type="ECO:0000256" key="2">
    <source>
        <dbReference type="ARBA" id="ARBA00022448"/>
    </source>
</evidence>
<dbReference type="InterPro" id="IPR036259">
    <property type="entry name" value="MFS_trans_sf"/>
</dbReference>
<evidence type="ECO:0000256" key="1">
    <source>
        <dbReference type="ARBA" id="ARBA00004651"/>
    </source>
</evidence>
<dbReference type="RefSeq" id="WP_245939125.1">
    <property type="nucleotide sequence ID" value="NZ_FZOF01000021.1"/>
</dbReference>
<keyword evidence="6 7" id="KW-0472">Membrane</keyword>
<dbReference type="PANTHER" id="PTHR23517">
    <property type="entry name" value="RESISTANCE PROTEIN MDTM, PUTATIVE-RELATED-RELATED"/>
    <property type="match status" value="1"/>
</dbReference>
<reference evidence="8 9" key="1">
    <citation type="submission" date="2017-06" db="EMBL/GenBank/DDBJ databases">
        <authorList>
            <person name="Kim H.J."/>
            <person name="Triplett B.A."/>
        </authorList>
    </citation>
    <scope>NUCLEOTIDE SEQUENCE [LARGE SCALE GENOMIC DNA]</scope>
    <source>
        <strain evidence="8 9">CGMCC 4.1858</strain>
    </source>
</reference>
<feature type="transmembrane region" description="Helical" evidence="7">
    <location>
        <begin position="37"/>
        <end position="55"/>
    </location>
</feature>
<comment type="subcellular location">
    <subcellularLocation>
        <location evidence="1">Cell membrane</location>
        <topology evidence="1">Multi-pass membrane protein</topology>
    </subcellularLocation>
</comment>
<organism evidence="8 9">
    <name type="scientific">Actinacidiphila glaucinigra</name>
    <dbReference type="NCBI Taxonomy" id="235986"/>
    <lineage>
        <taxon>Bacteria</taxon>
        <taxon>Bacillati</taxon>
        <taxon>Actinomycetota</taxon>
        <taxon>Actinomycetes</taxon>
        <taxon>Kitasatosporales</taxon>
        <taxon>Streptomycetaceae</taxon>
        <taxon>Actinacidiphila</taxon>
    </lineage>
</organism>
<keyword evidence="5 7" id="KW-1133">Transmembrane helix</keyword>
<feature type="transmembrane region" description="Helical" evidence="7">
    <location>
        <begin position="306"/>
        <end position="326"/>
    </location>
</feature>
<dbReference type="InterPro" id="IPR050171">
    <property type="entry name" value="MFS_Transporters"/>
</dbReference>
<dbReference type="AlphaFoldDB" id="A0A239LVM0"/>
<dbReference type="Proteomes" id="UP000198280">
    <property type="component" value="Unassembled WGS sequence"/>
</dbReference>
<feature type="transmembrane region" description="Helical" evidence="7">
    <location>
        <begin position="12"/>
        <end position="31"/>
    </location>
</feature>
<proteinExistence type="predicted"/>
<feature type="transmembrane region" description="Helical" evidence="7">
    <location>
        <begin position="212"/>
        <end position="231"/>
    </location>
</feature>
<feature type="transmembrane region" description="Helical" evidence="7">
    <location>
        <begin position="181"/>
        <end position="200"/>
    </location>
</feature>
<evidence type="ECO:0000313" key="8">
    <source>
        <dbReference type="EMBL" id="SNT34002.1"/>
    </source>
</evidence>
<keyword evidence="9" id="KW-1185">Reference proteome</keyword>
<dbReference type="GO" id="GO:0005886">
    <property type="term" value="C:plasma membrane"/>
    <property type="evidence" value="ECO:0007669"/>
    <property type="project" value="UniProtKB-SubCell"/>
</dbReference>
<keyword evidence="3" id="KW-1003">Cell membrane</keyword>
<evidence type="ECO:0000313" key="9">
    <source>
        <dbReference type="Proteomes" id="UP000198280"/>
    </source>
</evidence>
<sequence>MAGHLTDRAGQRTALVVMMTFAALSCVAPTWAASLPALLIVSVCLGLTMETYRPAVSAAINTHIASAGGRARAQTALYWSINVGIAVCGGLGGYAAHHYGYRPLFVANAVVCAAFALLAWRLLAARKLTTAGDDAGVTYRQVLADPTLRWIAVVSVAAMVCAWGLVSVLPLLMTSDGLPPTAYGTAMIANTVAVLVLTPPMTRLLIGRGEDLRFSPVAVLAVGTAVLGAGYRLRCLPAHHPRILDRLRGPSAWRGLLQHRRRRLSVHRDTGRRGRPVPGRDLRLLRRGVRPPLGIAIALNTGGRPLVAALLAGCALLGVAACLPLSRALRNAPRPH</sequence>
<protein>
    <submittedName>
        <fullName evidence="8">Major Facilitator Superfamily protein</fullName>
    </submittedName>
</protein>